<evidence type="ECO:0000313" key="1">
    <source>
        <dbReference type="EMBL" id="KAI0514203.1"/>
    </source>
</evidence>
<keyword evidence="2" id="KW-1185">Reference proteome</keyword>
<organism evidence="1 2">
    <name type="scientific">Dendrobium nobile</name>
    <name type="common">Orchid</name>
    <dbReference type="NCBI Taxonomy" id="94219"/>
    <lineage>
        <taxon>Eukaryota</taxon>
        <taxon>Viridiplantae</taxon>
        <taxon>Streptophyta</taxon>
        <taxon>Embryophyta</taxon>
        <taxon>Tracheophyta</taxon>
        <taxon>Spermatophyta</taxon>
        <taxon>Magnoliopsida</taxon>
        <taxon>Liliopsida</taxon>
        <taxon>Asparagales</taxon>
        <taxon>Orchidaceae</taxon>
        <taxon>Epidendroideae</taxon>
        <taxon>Malaxideae</taxon>
        <taxon>Dendrobiinae</taxon>
        <taxon>Dendrobium</taxon>
    </lineage>
</organism>
<dbReference type="SUPFAM" id="SSF52058">
    <property type="entry name" value="L domain-like"/>
    <property type="match status" value="1"/>
</dbReference>
<proteinExistence type="predicted"/>
<dbReference type="PANTHER" id="PTHR36766:SF30">
    <property type="entry name" value="TIR-NBS TYPE DISEASE RESISTANCE PROTEIN-RELATED"/>
    <property type="match status" value="1"/>
</dbReference>
<comment type="caution">
    <text evidence="1">The sequence shown here is derived from an EMBL/GenBank/DDBJ whole genome shotgun (WGS) entry which is preliminary data.</text>
</comment>
<dbReference type="Gene3D" id="3.80.10.10">
    <property type="entry name" value="Ribonuclease Inhibitor"/>
    <property type="match status" value="1"/>
</dbReference>
<dbReference type="AlphaFoldDB" id="A0A8T3BNS9"/>
<dbReference type="EMBL" id="JAGYWB010000008">
    <property type="protein sequence ID" value="KAI0514203.1"/>
    <property type="molecule type" value="Genomic_DNA"/>
</dbReference>
<sequence length="276" mass="31383">MVSNFSRLAMLGFHEIQNWSELKKISESLLPKLQELPSLPPKLRKLEIDNIGWKTFNLLQGTSNCYIISSLAAIRDLTIRNCGDLIYLKGLKDLGTTENSQLILNELIIKDPSVLLMEPLSSITSIQKLTIKVNDELVSFPVETEQWFLQVSSYLRELNFISLKSLQYLPSSLASLSSLKILCVREVPHLQLLQNIPAFLEHLELSHIESLKCLPSSLSNSSIKIPQLKELPDLPPSLKSLSILYCHPDLKERYRKFVGSDWHKIAHIPYVNLPTE</sequence>
<evidence type="ECO:0000313" key="2">
    <source>
        <dbReference type="Proteomes" id="UP000829196"/>
    </source>
</evidence>
<dbReference type="PANTHER" id="PTHR36766">
    <property type="entry name" value="PLANT BROAD-SPECTRUM MILDEW RESISTANCE PROTEIN RPW8"/>
    <property type="match status" value="1"/>
</dbReference>
<dbReference type="InterPro" id="IPR032675">
    <property type="entry name" value="LRR_dom_sf"/>
</dbReference>
<accession>A0A8T3BNS9</accession>
<name>A0A8T3BNS9_DENNO</name>
<dbReference type="Proteomes" id="UP000829196">
    <property type="component" value="Unassembled WGS sequence"/>
</dbReference>
<protein>
    <recommendedName>
        <fullName evidence="3">Disease resistance protein</fullName>
    </recommendedName>
</protein>
<dbReference type="OrthoDB" id="639797at2759"/>
<evidence type="ECO:0008006" key="3">
    <source>
        <dbReference type="Google" id="ProtNLM"/>
    </source>
</evidence>
<dbReference type="SMR" id="A0A8T3BNS9"/>
<reference evidence="1" key="1">
    <citation type="journal article" date="2022" name="Front. Genet.">
        <title>Chromosome-Scale Assembly of the Dendrobium nobile Genome Provides Insights Into the Molecular Mechanism of the Biosynthesis of the Medicinal Active Ingredient of Dendrobium.</title>
        <authorList>
            <person name="Xu Q."/>
            <person name="Niu S.-C."/>
            <person name="Li K.-L."/>
            <person name="Zheng P.-J."/>
            <person name="Zhang X.-J."/>
            <person name="Jia Y."/>
            <person name="Liu Y."/>
            <person name="Niu Y.-X."/>
            <person name="Yu L.-H."/>
            <person name="Chen D.-F."/>
            <person name="Zhang G.-Q."/>
        </authorList>
    </citation>
    <scope>NUCLEOTIDE SEQUENCE</scope>
    <source>
        <tissue evidence="1">Leaf</tissue>
    </source>
</reference>
<gene>
    <name evidence="1" type="ORF">KFK09_010238</name>
</gene>